<name>A0ABY6U4Q2_BIOOC</name>
<dbReference type="Pfam" id="PF02065">
    <property type="entry name" value="Melibiase"/>
    <property type="match status" value="1"/>
</dbReference>
<comment type="catalytic activity">
    <reaction evidence="1">
        <text>Hydrolysis of terminal, non-reducing alpha-D-galactose residues in alpha-D-galactosides, including galactose oligosaccharides, galactomannans and galactolipids.</text>
        <dbReference type="EC" id="3.2.1.22"/>
    </reaction>
</comment>
<dbReference type="InterPro" id="IPR038417">
    <property type="entry name" value="Alpga-gal_N_sf"/>
</dbReference>
<gene>
    <name evidence="5" type="ORF">CLO192961_LOCUS179504</name>
</gene>
<proteinExistence type="predicted"/>
<dbReference type="PRINTS" id="PR00743">
    <property type="entry name" value="GLHYDRLASE36"/>
</dbReference>
<dbReference type="InterPro" id="IPR013785">
    <property type="entry name" value="Aldolase_TIM"/>
</dbReference>
<sequence>MLESAEWIRWAPGSLKLDFLIDPDRHIYLNNVRPAKSKTIVHEIDKEIEHALPLTQVRLLGEGSIFGTSERQVYSATSSRLVYVSHEELTTSDGIHILEILTRDPITKIEILNRYTVFGNIPVVRSTAVVTNLGCKDIFLETFASLSIGFLNRGFEEWFNDYQVVVANSSNFREAQWKAFNFPDIGMDWVGESDFDKPGTRASFSKSNLGTFSTSNSLPMGALVKTDGTGSIAWQVESSGSWHWELGNIVSGLYLIAGGPNDQNHQWTKKLSPRETFTGVTTAFTITEGPLSSVFPPLTQYRRHIRRQHVDNENLPIIFNDYMNCLKGDPTTDKVAALIEPALRCGAEYFVIDAGWYANEPSWWNTVGEWKPSTTRFVDGLKTLLKDIRDRGMIPGLWMEPEVVGVMSPIVDELPSEAFFQRRGVRVVEQSRYQLDFRHAAVITHLNAIVDDLINNYYVGYLKLDYNIDVTHGTDINASSPGDGMLEHRRAYMAWVNSIFDRHPDIVLETCSSGACRLDYEMLSTHSIQSTSDLQDPVLYAALAAGVPTAVTPEQSASWSYPQPNYSDDLNAYCMPATTNN</sequence>
<dbReference type="Gene3D" id="2.70.98.60">
    <property type="entry name" value="alpha-galactosidase from lactobacil brevis"/>
    <property type="match status" value="1"/>
</dbReference>
<evidence type="ECO:0000256" key="1">
    <source>
        <dbReference type="ARBA" id="ARBA00001255"/>
    </source>
</evidence>
<dbReference type="CDD" id="cd14791">
    <property type="entry name" value="GH36"/>
    <property type="match status" value="1"/>
</dbReference>
<reference evidence="5 6" key="1">
    <citation type="submission" date="2019-06" db="EMBL/GenBank/DDBJ databases">
        <authorList>
            <person name="Broberg M."/>
        </authorList>
    </citation>
    <scope>NUCLEOTIDE SEQUENCE [LARGE SCALE GENOMIC DNA]</scope>
</reference>
<dbReference type="SUPFAM" id="SSF51445">
    <property type="entry name" value="(Trans)glycosidases"/>
    <property type="match status" value="1"/>
</dbReference>
<keyword evidence="4" id="KW-0326">Glycosidase</keyword>
<dbReference type="Proteomes" id="UP000766486">
    <property type="component" value="Unassembled WGS sequence"/>
</dbReference>
<comment type="caution">
    <text evidence="5">The sequence shown here is derived from an EMBL/GenBank/DDBJ whole genome shotgun (WGS) entry which is preliminary data.</text>
</comment>
<evidence type="ECO:0000256" key="3">
    <source>
        <dbReference type="ARBA" id="ARBA00022801"/>
    </source>
</evidence>
<keyword evidence="3" id="KW-0378">Hydrolase</keyword>
<dbReference type="InterPro" id="IPR050985">
    <property type="entry name" value="Alpha-glycosidase_related"/>
</dbReference>
<dbReference type="Gene3D" id="3.20.20.70">
    <property type="entry name" value="Aldolase class I"/>
    <property type="match status" value="1"/>
</dbReference>
<dbReference type="EC" id="3.2.1.22" evidence="2"/>
<dbReference type="InterPro" id="IPR017853">
    <property type="entry name" value="GH"/>
</dbReference>
<dbReference type="EMBL" id="CABFNS010000742">
    <property type="protein sequence ID" value="VUC26005.1"/>
    <property type="molecule type" value="Genomic_DNA"/>
</dbReference>
<dbReference type="PANTHER" id="PTHR43053">
    <property type="entry name" value="GLYCOSIDASE FAMILY 31"/>
    <property type="match status" value="1"/>
</dbReference>
<evidence type="ECO:0000313" key="6">
    <source>
        <dbReference type="Proteomes" id="UP000766486"/>
    </source>
</evidence>
<dbReference type="InterPro" id="IPR002252">
    <property type="entry name" value="Glyco_hydro_36"/>
</dbReference>
<organism evidence="5 6">
    <name type="scientific">Bionectria ochroleuca</name>
    <name type="common">Gliocladium roseum</name>
    <dbReference type="NCBI Taxonomy" id="29856"/>
    <lineage>
        <taxon>Eukaryota</taxon>
        <taxon>Fungi</taxon>
        <taxon>Dikarya</taxon>
        <taxon>Ascomycota</taxon>
        <taxon>Pezizomycotina</taxon>
        <taxon>Sordariomycetes</taxon>
        <taxon>Hypocreomycetidae</taxon>
        <taxon>Hypocreales</taxon>
        <taxon>Bionectriaceae</taxon>
        <taxon>Clonostachys</taxon>
    </lineage>
</organism>
<dbReference type="PANTHER" id="PTHR43053:SF3">
    <property type="entry name" value="ALPHA-GALACTOSIDASE C-RELATED"/>
    <property type="match status" value="1"/>
</dbReference>
<evidence type="ECO:0000256" key="4">
    <source>
        <dbReference type="ARBA" id="ARBA00023295"/>
    </source>
</evidence>
<keyword evidence="6" id="KW-1185">Reference proteome</keyword>
<evidence type="ECO:0000256" key="2">
    <source>
        <dbReference type="ARBA" id="ARBA00012755"/>
    </source>
</evidence>
<accession>A0ABY6U4Q2</accession>
<evidence type="ECO:0000313" key="5">
    <source>
        <dbReference type="EMBL" id="VUC26005.1"/>
    </source>
</evidence>
<protein>
    <recommendedName>
        <fullName evidence="2">alpha-galactosidase</fullName>
        <ecNumber evidence="2">3.2.1.22</ecNumber>
    </recommendedName>
</protein>